<keyword evidence="15" id="KW-1185">Reference proteome</keyword>
<comment type="similarity">
    <text evidence="2 9">Belongs to the Mediator complex subunit 15 family.</text>
</comment>
<evidence type="ECO:0000256" key="4">
    <source>
        <dbReference type="ARBA" id="ARBA00023015"/>
    </source>
</evidence>
<dbReference type="OrthoDB" id="10055322at2759"/>
<dbReference type="Pfam" id="PF09606">
    <property type="entry name" value="Med15_N"/>
    <property type="match status" value="1"/>
</dbReference>
<keyword evidence="7 9" id="KW-0539">Nucleus</keyword>
<dbReference type="InterPro" id="IPR019087">
    <property type="entry name" value="Med15_N"/>
</dbReference>
<organism evidence="14 15">
    <name type="scientific">Hermetia illucens</name>
    <name type="common">Black soldier fly</name>
    <dbReference type="NCBI Taxonomy" id="343691"/>
    <lineage>
        <taxon>Eukaryota</taxon>
        <taxon>Metazoa</taxon>
        <taxon>Ecdysozoa</taxon>
        <taxon>Arthropoda</taxon>
        <taxon>Hexapoda</taxon>
        <taxon>Insecta</taxon>
        <taxon>Pterygota</taxon>
        <taxon>Neoptera</taxon>
        <taxon>Endopterygota</taxon>
        <taxon>Diptera</taxon>
        <taxon>Brachycera</taxon>
        <taxon>Stratiomyomorpha</taxon>
        <taxon>Stratiomyidae</taxon>
        <taxon>Hermetiinae</taxon>
        <taxon>Hermetia</taxon>
    </lineage>
</organism>
<evidence type="ECO:0000256" key="7">
    <source>
        <dbReference type="ARBA" id="ARBA00023242"/>
    </source>
</evidence>
<dbReference type="EMBL" id="LR899009">
    <property type="protein sequence ID" value="CAD7077701.1"/>
    <property type="molecule type" value="Genomic_DNA"/>
</dbReference>
<evidence type="ECO:0000313" key="15">
    <source>
        <dbReference type="Proteomes" id="UP000594454"/>
    </source>
</evidence>
<comment type="function">
    <text evidence="9">Component of the Mediator complex, a coactivator involved in the regulated transcription of nearly all RNA polymerase II-dependent genes. Mediator functions as a bridge to convey information from gene-specific regulatory proteins to the basal RNA polymerase II transcription machinery. Mediator is recruited to promoters by direct interactions with regulatory proteins and serves as a scaffold for the assembly of a functional preinitiation complex with RNA polymerase II and the general transcription factors.</text>
</comment>
<keyword evidence="6 9" id="KW-0804">Transcription</keyword>
<keyword evidence="5 9" id="KW-0010">Activator</keyword>
<evidence type="ECO:0000313" key="14">
    <source>
        <dbReference type="EMBL" id="CAD7077701.1"/>
    </source>
</evidence>
<dbReference type="Proteomes" id="UP000594454">
    <property type="component" value="Chromosome 1"/>
</dbReference>
<feature type="region of interest" description="Disordered" evidence="10">
    <location>
        <begin position="314"/>
        <end position="351"/>
    </location>
</feature>
<dbReference type="PANTHER" id="PTHR31804">
    <property type="entry name" value="MEDIATOR OF RNA POLYMERASE II TRANSCRIPTION SUBUNIT 15"/>
    <property type="match status" value="1"/>
</dbReference>
<evidence type="ECO:0000256" key="9">
    <source>
        <dbReference type="RuleBase" id="RU364148"/>
    </source>
</evidence>
<evidence type="ECO:0000256" key="6">
    <source>
        <dbReference type="ARBA" id="ARBA00023163"/>
    </source>
</evidence>
<dbReference type="Pfam" id="PF21538">
    <property type="entry name" value="Med15_M"/>
    <property type="match status" value="1"/>
</dbReference>
<dbReference type="OMA" id="NACKVIA"/>
<evidence type="ECO:0000256" key="5">
    <source>
        <dbReference type="ARBA" id="ARBA00023159"/>
    </source>
</evidence>
<gene>
    <name evidence="9" type="primary">MED15</name>
    <name evidence="14" type="ORF">HERILL_LOCUS1023</name>
</gene>
<dbReference type="GO" id="GO:0003712">
    <property type="term" value="F:transcription coregulator activity"/>
    <property type="evidence" value="ECO:0007669"/>
    <property type="project" value="InterPro"/>
</dbReference>
<feature type="domain" description="ARC105/Med15 mediator subunit central" evidence="12">
    <location>
        <begin position="410"/>
        <end position="519"/>
    </location>
</feature>
<dbReference type="InterPro" id="IPR048385">
    <property type="entry name" value="Med15_central"/>
</dbReference>
<comment type="subcellular location">
    <subcellularLocation>
        <location evidence="1 9">Nucleus</location>
    </subcellularLocation>
</comment>
<dbReference type="PANTHER" id="PTHR31804:SF3">
    <property type="entry name" value="MEDIATOR OF RNA POLYMERASE II TRANSCRIPTION SUBUNIT 15"/>
    <property type="match status" value="1"/>
</dbReference>
<evidence type="ECO:0000256" key="1">
    <source>
        <dbReference type="ARBA" id="ARBA00004123"/>
    </source>
</evidence>
<feature type="domain" description="ARC105/Med15 mediator subunit C-terminal" evidence="13">
    <location>
        <begin position="548"/>
        <end position="656"/>
    </location>
</feature>
<dbReference type="InParanoid" id="A0A7R8YM05"/>
<dbReference type="InterPro" id="IPR048386">
    <property type="entry name" value="Med15_C"/>
</dbReference>
<evidence type="ECO:0000256" key="3">
    <source>
        <dbReference type="ARBA" id="ARBA00019613"/>
    </source>
</evidence>
<protein>
    <recommendedName>
        <fullName evidence="3 9">Mediator of RNA polymerase II transcription subunit 15</fullName>
    </recommendedName>
    <alternativeName>
        <fullName evidence="8 9">Mediator complex subunit 15</fullName>
    </alternativeName>
</protein>
<proteinExistence type="inferred from homology"/>
<evidence type="ECO:0000259" key="13">
    <source>
        <dbReference type="Pfam" id="PF21539"/>
    </source>
</evidence>
<dbReference type="Pfam" id="PF21539">
    <property type="entry name" value="Med15_C"/>
    <property type="match status" value="1"/>
</dbReference>
<accession>A0A7R8YM05</accession>
<reference evidence="14 15" key="1">
    <citation type="submission" date="2020-11" db="EMBL/GenBank/DDBJ databases">
        <authorList>
            <person name="Wallbank WR R."/>
            <person name="Pardo Diaz C."/>
            <person name="Kozak K."/>
            <person name="Martin S."/>
            <person name="Jiggins C."/>
            <person name="Moest M."/>
            <person name="Warren A I."/>
            <person name="Generalovic N T."/>
            <person name="Byers J.R.P. K."/>
            <person name="Montejo-Kovacevich G."/>
            <person name="Yen C E."/>
        </authorList>
    </citation>
    <scope>NUCLEOTIDE SEQUENCE [LARGE SCALE GENOMIC DNA]</scope>
</reference>
<dbReference type="AlphaFoldDB" id="A0A7R8YM05"/>
<dbReference type="GO" id="GO:0005634">
    <property type="term" value="C:nucleus"/>
    <property type="evidence" value="ECO:0007669"/>
    <property type="project" value="UniProtKB-SubCell"/>
</dbReference>
<evidence type="ECO:0000259" key="12">
    <source>
        <dbReference type="Pfam" id="PF21538"/>
    </source>
</evidence>
<evidence type="ECO:0000256" key="8">
    <source>
        <dbReference type="ARBA" id="ARBA00032016"/>
    </source>
</evidence>
<evidence type="ECO:0000259" key="11">
    <source>
        <dbReference type="Pfam" id="PF09606"/>
    </source>
</evidence>
<dbReference type="Gene3D" id="1.10.246.20">
    <property type="entry name" value="Coactivator CBP, KIX domain"/>
    <property type="match status" value="1"/>
</dbReference>
<evidence type="ECO:0000256" key="2">
    <source>
        <dbReference type="ARBA" id="ARBA00009807"/>
    </source>
</evidence>
<keyword evidence="4 9" id="KW-0805">Transcription regulation</keyword>
<name>A0A7R8YM05_HERIL</name>
<comment type="subunit">
    <text evidence="9">Component of the Mediator complex.</text>
</comment>
<feature type="domain" description="Mediator of RNA polymerase II transcription subunit 15 N-terminal" evidence="11">
    <location>
        <begin position="1"/>
        <end position="71"/>
    </location>
</feature>
<dbReference type="FunCoup" id="A0A7R8YM05">
    <property type="interactions" value="1726"/>
</dbReference>
<dbReference type="GO" id="GO:0006355">
    <property type="term" value="P:regulation of DNA-templated transcription"/>
    <property type="evidence" value="ECO:0007669"/>
    <property type="project" value="InterPro"/>
</dbReference>
<sequence length="674" mass="74038">MADEWPPNQTFRQSVIQKINEVLQNTSADPSKNGTVMEGHVFKKSHSREEYLNLIGKLFMHLRENFNRTNKAQPQSQEMGGGNMMQDPINALQNLASQGTRNTQMMANPNSQISPGTVMGSGNVPASNLLQTLTQRPGQQMQNMQGIRGQMNVGPMGGNMLQTGIGPNAMGNHMANTMANMNPSMNMPVNQMANQPNLMANNMPGQMNQLPISQMQMNPAMQGQPITTMNSVSSLPINQINQNQMNIGVNHSQLNQMMNRMNPNQAVSNVPSQTTQGGMPNQMAVGGIGNQTQLPNPTVNPGVQVSMGQNAGQMNPAVNTSGTMFPNNRNVGQNQFLRQSPSPTVQSPASLGQQHQTPQMISSPALVPTSSPQMSNIMASNQRTALRQSPNAPLNTPGQVTGSSPFNAQEDQMYREKYKQLTKYIEPLKRMVAKIGNDDTEKIMKMNKLLEILCNPHQRIPLETLLKCEKALEMMDFKSCLLSSNQFASGNPLIEALSATLQNPNRNHTLQRTFRPSLEALFGTDIKCAPPPVKRQKVVQEDNTSLEIPHVLQGEIARLDQKFKVSLDSASQNNNKTIKLICCLDDRRLPCVPPISVTIPEEYPMMSPSCSLSEQEYLATPFLTAVQTVFVARVCKLPKCHSLSHVLDTWEMAVRQACSPNSVAPTSITTFLGI</sequence>
<dbReference type="InterPro" id="IPR036529">
    <property type="entry name" value="KIX_dom_sf"/>
</dbReference>
<evidence type="ECO:0000256" key="10">
    <source>
        <dbReference type="SAM" id="MobiDB-lite"/>
    </source>
</evidence>